<keyword evidence="5" id="KW-1185">Reference proteome</keyword>
<feature type="compositionally biased region" description="Low complexity" evidence="1">
    <location>
        <begin position="30"/>
        <end position="43"/>
    </location>
</feature>
<evidence type="ECO:0000313" key="4">
    <source>
        <dbReference type="EMBL" id="KAK0648995.1"/>
    </source>
</evidence>
<dbReference type="InterPro" id="IPR001623">
    <property type="entry name" value="DnaJ_domain"/>
</dbReference>
<sequence>MIVQKATSAACHGSGHSLFSPLSAAAITSPCRSRGRTTTPSRPARGLASVASGRDEASRHQDSGVHRADKPWPSSLNPTPYEIFNQARGAPYSKLRFLELVKQYHPDRHHHTAHDGVPHLTKLERYRLVVAANDILSDPERRQMYDRFGAGWEHSARPDSVRSADRAWRRQPGNASMNATWEDWERWYQERDGKKQEPVFVSNAGFVGIIAVFALIGGWGHMTRAGKNASKLMDIREEQHVSAAKVMNQRRRQSAGLNKDERVQYFLQQREGWGYEPPPTGHAPPDLREAKVQKTARAE</sequence>
<evidence type="ECO:0000313" key="5">
    <source>
        <dbReference type="Proteomes" id="UP001174936"/>
    </source>
</evidence>
<feature type="region of interest" description="Disordered" evidence="1">
    <location>
        <begin position="269"/>
        <end position="299"/>
    </location>
</feature>
<dbReference type="EMBL" id="JAULSV010000003">
    <property type="protein sequence ID" value="KAK0648995.1"/>
    <property type="molecule type" value="Genomic_DNA"/>
</dbReference>
<gene>
    <name evidence="4" type="ORF">B0T16DRAFT_409237</name>
</gene>
<accession>A0AA40CRW0</accession>
<feature type="compositionally biased region" description="Basic and acidic residues" evidence="1">
    <location>
        <begin position="53"/>
        <end position="70"/>
    </location>
</feature>
<dbReference type="SUPFAM" id="SSF46565">
    <property type="entry name" value="Chaperone J-domain"/>
    <property type="match status" value="1"/>
</dbReference>
<protein>
    <recommendedName>
        <fullName evidence="3">J domain-containing protein</fullName>
    </recommendedName>
</protein>
<dbReference type="PROSITE" id="PS50076">
    <property type="entry name" value="DNAJ_2"/>
    <property type="match status" value="1"/>
</dbReference>
<feature type="domain" description="J" evidence="3">
    <location>
        <begin position="58"/>
        <end position="149"/>
    </location>
</feature>
<keyword evidence="2" id="KW-0472">Membrane</keyword>
<comment type="caution">
    <text evidence="4">The sequence shown here is derived from an EMBL/GenBank/DDBJ whole genome shotgun (WGS) entry which is preliminary data.</text>
</comment>
<feature type="transmembrane region" description="Helical" evidence="2">
    <location>
        <begin position="200"/>
        <end position="222"/>
    </location>
</feature>
<dbReference type="InterPro" id="IPR018253">
    <property type="entry name" value="DnaJ_domain_CS"/>
</dbReference>
<keyword evidence="2" id="KW-0812">Transmembrane</keyword>
<proteinExistence type="predicted"/>
<feature type="region of interest" description="Disordered" evidence="1">
    <location>
        <begin position="30"/>
        <end position="79"/>
    </location>
</feature>
<dbReference type="PROSITE" id="PS00636">
    <property type="entry name" value="DNAJ_1"/>
    <property type="match status" value="1"/>
</dbReference>
<dbReference type="PRINTS" id="PR00625">
    <property type="entry name" value="JDOMAIN"/>
</dbReference>
<dbReference type="AlphaFoldDB" id="A0AA40CRW0"/>
<dbReference type="InterPro" id="IPR050817">
    <property type="entry name" value="DjlA_DnaK_co-chaperone"/>
</dbReference>
<dbReference type="Pfam" id="PF00226">
    <property type="entry name" value="DnaJ"/>
    <property type="match status" value="1"/>
</dbReference>
<evidence type="ECO:0000256" key="1">
    <source>
        <dbReference type="SAM" id="MobiDB-lite"/>
    </source>
</evidence>
<feature type="compositionally biased region" description="Basic and acidic residues" evidence="1">
    <location>
        <begin position="285"/>
        <end position="299"/>
    </location>
</feature>
<dbReference type="Proteomes" id="UP001174936">
    <property type="component" value="Unassembled WGS sequence"/>
</dbReference>
<dbReference type="InterPro" id="IPR036869">
    <property type="entry name" value="J_dom_sf"/>
</dbReference>
<dbReference type="CDD" id="cd06257">
    <property type="entry name" value="DnaJ"/>
    <property type="match status" value="1"/>
</dbReference>
<evidence type="ECO:0000259" key="3">
    <source>
        <dbReference type="PROSITE" id="PS50076"/>
    </source>
</evidence>
<dbReference type="PANTHER" id="PTHR24074">
    <property type="entry name" value="CO-CHAPERONE PROTEIN DJLA"/>
    <property type="match status" value="1"/>
</dbReference>
<keyword evidence="2" id="KW-1133">Transmembrane helix</keyword>
<name>A0AA40CRW0_9PEZI</name>
<evidence type="ECO:0000256" key="2">
    <source>
        <dbReference type="SAM" id="Phobius"/>
    </source>
</evidence>
<organism evidence="4 5">
    <name type="scientific">Cercophora newfieldiana</name>
    <dbReference type="NCBI Taxonomy" id="92897"/>
    <lineage>
        <taxon>Eukaryota</taxon>
        <taxon>Fungi</taxon>
        <taxon>Dikarya</taxon>
        <taxon>Ascomycota</taxon>
        <taxon>Pezizomycotina</taxon>
        <taxon>Sordariomycetes</taxon>
        <taxon>Sordariomycetidae</taxon>
        <taxon>Sordariales</taxon>
        <taxon>Lasiosphaeriaceae</taxon>
        <taxon>Cercophora</taxon>
    </lineage>
</organism>
<dbReference type="Gene3D" id="1.10.287.110">
    <property type="entry name" value="DnaJ domain"/>
    <property type="match status" value="1"/>
</dbReference>
<reference evidence="4" key="1">
    <citation type="submission" date="2023-06" db="EMBL/GenBank/DDBJ databases">
        <title>Genome-scale phylogeny and comparative genomics of the fungal order Sordariales.</title>
        <authorList>
            <consortium name="Lawrence Berkeley National Laboratory"/>
            <person name="Hensen N."/>
            <person name="Bonometti L."/>
            <person name="Westerberg I."/>
            <person name="Brannstrom I.O."/>
            <person name="Guillou S."/>
            <person name="Cros-Aarteil S."/>
            <person name="Calhoun S."/>
            <person name="Haridas S."/>
            <person name="Kuo A."/>
            <person name="Mondo S."/>
            <person name="Pangilinan J."/>
            <person name="Riley R."/>
            <person name="Labutti K."/>
            <person name="Andreopoulos B."/>
            <person name="Lipzen A."/>
            <person name="Chen C."/>
            <person name="Yanf M."/>
            <person name="Daum C."/>
            <person name="Ng V."/>
            <person name="Clum A."/>
            <person name="Steindorff A."/>
            <person name="Ohm R."/>
            <person name="Martin F."/>
            <person name="Silar P."/>
            <person name="Natvig D."/>
            <person name="Lalanne C."/>
            <person name="Gautier V."/>
            <person name="Ament-Velasquez S.L."/>
            <person name="Kruys A."/>
            <person name="Hutchinson M.I."/>
            <person name="Powell A.J."/>
            <person name="Barry K."/>
            <person name="Miller A.N."/>
            <person name="Grigoriev I.V."/>
            <person name="Debuchy R."/>
            <person name="Gladieux P."/>
            <person name="Thoren M.H."/>
            <person name="Johannesson H."/>
        </authorList>
    </citation>
    <scope>NUCLEOTIDE SEQUENCE</scope>
    <source>
        <strain evidence="4">SMH2532-1</strain>
    </source>
</reference>